<dbReference type="InterPro" id="IPR001320">
    <property type="entry name" value="Iontro_rcpt_C"/>
</dbReference>
<feature type="binding site" evidence="20">
    <location>
        <position position="433"/>
    </location>
    <ligand>
        <name>L-glutamate</name>
        <dbReference type="ChEBI" id="CHEBI:29985"/>
    </ligand>
</feature>
<dbReference type="SMART" id="SM00918">
    <property type="entry name" value="Lig_chan-Glu_bd"/>
    <property type="match status" value="1"/>
</dbReference>
<dbReference type="Gene3D" id="3.40.190.10">
    <property type="entry name" value="Periplasmic binding protein-like II"/>
    <property type="match status" value="2"/>
</dbReference>
<dbReference type="Gene3D" id="3.40.50.2300">
    <property type="match status" value="3"/>
</dbReference>
<name>A0A8D1BRA4_PIG</name>
<evidence type="ECO:0000256" key="6">
    <source>
        <dbReference type="ARBA" id="ARBA00022989"/>
    </source>
</evidence>
<comment type="similarity">
    <text evidence="23">Belongs to the glutamate-gated ion channel (TC 1.A.10.1) family.</text>
</comment>
<evidence type="ECO:0000256" key="23">
    <source>
        <dbReference type="RuleBase" id="RU367118"/>
    </source>
</evidence>
<evidence type="ECO:0000256" key="19">
    <source>
        <dbReference type="ARBA" id="ARBA00036634"/>
    </source>
</evidence>
<evidence type="ECO:0000256" key="18">
    <source>
        <dbReference type="ARBA" id="ARBA00034104"/>
    </source>
</evidence>
<keyword evidence="17 23" id="KW-0407">Ion channel</keyword>
<keyword evidence="10" id="KW-0564">Palmitate</keyword>
<dbReference type="CDD" id="cd13727">
    <property type="entry name" value="PBP2_iGluR_AMPA_GluR4"/>
    <property type="match status" value="1"/>
</dbReference>
<keyword evidence="3" id="KW-0597">Phosphoprotein</keyword>
<evidence type="ECO:0000313" key="26">
    <source>
        <dbReference type="Ensembl" id="ENSSSCP00030001110.1"/>
    </source>
</evidence>
<evidence type="ECO:0000256" key="13">
    <source>
        <dbReference type="ARBA" id="ARBA00023180"/>
    </source>
</evidence>
<dbReference type="InterPro" id="IPR001508">
    <property type="entry name" value="Iono_Glu_rcpt_met"/>
</dbReference>
<dbReference type="Pfam" id="PF01094">
    <property type="entry name" value="ANF_receptor"/>
    <property type="match status" value="1"/>
</dbReference>
<dbReference type="InterPro" id="IPR028082">
    <property type="entry name" value="Peripla_BP_I"/>
</dbReference>
<dbReference type="Pfam" id="PF00060">
    <property type="entry name" value="Lig_chan"/>
    <property type="match status" value="1"/>
</dbReference>
<dbReference type="Pfam" id="PF10613">
    <property type="entry name" value="Lig_chan-Glu_bd"/>
    <property type="match status" value="1"/>
</dbReference>
<keyword evidence="15 23" id="KW-1071">Ligand-gated ion channel</keyword>
<keyword evidence="16" id="KW-0449">Lipoprotein</keyword>
<evidence type="ECO:0000256" key="12">
    <source>
        <dbReference type="ARBA" id="ARBA00023170"/>
    </source>
</evidence>
<evidence type="ECO:0000256" key="16">
    <source>
        <dbReference type="ARBA" id="ARBA00023288"/>
    </source>
</evidence>
<dbReference type="InterPro" id="IPR019594">
    <property type="entry name" value="Glu/Gly-bd"/>
</dbReference>
<evidence type="ECO:0000313" key="27">
    <source>
        <dbReference type="Proteomes" id="UP000694570"/>
    </source>
</evidence>
<sequence>MRIICRQIVLLFSGFWGLAMGAFPSSVQIGGLFIRNTDQEYTAFRLAIFLHNTSPNASEAPFNLVPHVDNIETANSFAVTNAFCSQYSRGVFAIFGLYDKRSVHTLTSFCSALHISLITPSFPTEGESQFVLQLRPSLRGALLSLLDHYEWNCFVFLYDTDRGYSILQAIMEKAGQNGWHVSAICVENFNDVSYRQLLEELDRRQEKKFVIDCEIERLQNILEQIVSVGKHVKGYHYIIANLGFKDISLERFIHGGANVTGFQLVDFNTPMVTKLMDRWKKLDQREYPGSETPPKVNYTMDVFELKSTGPRKVGYWNDMDKLVLIQDVPTLGNDTAAIENRTVVVTTIMESPYVMYKKNHEMFEGNDKYEGYCVDLASEIAKHIGIKYKIAIVPDGKYGARDADTKIWNGMVGELVYGKAEIAIAPLTITLVREEVIDFSKPFMSLGISIMIKKPQKSKPGVFSFLDPLAYEIWMCIVFAYIGVSVVLFLVSRFSPYEWHTEEPEDGKEGPSDQPPNEFGIFNSLWFSLGAFMQQGCDISPRSLSGRIVGGVWWFFTLIIISSYTANLAAFLTVERMVSPIESAEDLAKQTEIAYGTLDSGSTKEFFRRSKIAVYEKMWTYMRSAEPSVFTRTTAEGVARVRKSKGKFAFLLESTMNEYIEQRKPCDTMKVGGNLDSKGYGVATPKGSSLRTPVNLAVLKLSEAGVLDKLKNKWWYDKGECGPKDSGSKDKTSALSLSNVAGVFYILVGGLGLAMLVALIEFCYKSRAEAKRMKLTFSEAIRNKARLSITGSVGENGRVLTPDCPKAVHTGTAIRQSSGLAVIASDLP</sequence>
<feature type="chain" id="PRO_5034810018" description="Glutamate receptor" evidence="23">
    <location>
        <begin position="22"/>
        <end position="828"/>
    </location>
</feature>
<evidence type="ECO:0000256" key="11">
    <source>
        <dbReference type="ARBA" id="ARBA00023157"/>
    </source>
</evidence>
<dbReference type="FunFam" id="3.40.50.2300:FF:000004">
    <property type="entry name" value="Glutamate receptor, ionotropic, AMPA 2"/>
    <property type="match status" value="1"/>
</dbReference>
<feature type="binding site" evidence="20">
    <location>
        <position position="602"/>
    </location>
    <ligand>
        <name>L-glutamate</name>
        <dbReference type="ChEBI" id="CHEBI:29985"/>
    </ligand>
</feature>
<keyword evidence="4 23" id="KW-0812">Transmembrane</keyword>
<feature type="transmembrane region" description="Helical" evidence="23">
    <location>
        <begin position="742"/>
        <end position="764"/>
    </location>
</feature>
<feature type="site" description="Interaction with the cone snail toxin Con-ikot-ikot" evidence="21">
    <location>
        <position position="700"/>
    </location>
</feature>
<evidence type="ECO:0000256" key="14">
    <source>
        <dbReference type="ARBA" id="ARBA00023257"/>
    </source>
</evidence>
<dbReference type="InterPro" id="IPR015683">
    <property type="entry name" value="Ionotropic_Glu_rcpt"/>
</dbReference>
<evidence type="ECO:0000256" key="9">
    <source>
        <dbReference type="ARBA" id="ARBA00023136"/>
    </source>
</evidence>
<protein>
    <recommendedName>
        <fullName evidence="23">Glutamate receptor</fullName>
    </recommendedName>
</protein>
<evidence type="ECO:0000256" key="1">
    <source>
        <dbReference type="ARBA" id="ARBA00022448"/>
    </source>
</evidence>
<dbReference type="AlphaFoldDB" id="A0A8D1BRA4"/>
<evidence type="ECO:0000256" key="15">
    <source>
        <dbReference type="ARBA" id="ARBA00023286"/>
    </source>
</evidence>
<dbReference type="SMART" id="SM00079">
    <property type="entry name" value="PBPe"/>
    <property type="match status" value="1"/>
</dbReference>
<feature type="domain" description="Ionotropic glutamate receptor L-glutamate and glycine-binding" evidence="25">
    <location>
        <begin position="352"/>
        <end position="417"/>
    </location>
</feature>
<feature type="site" description="Interaction with the cone snail toxin Con-ikot-ikot" evidence="21">
    <location>
        <position position="401"/>
    </location>
</feature>
<keyword evidence="7 23" id="KW-0770">Synapse</keyword>
<dbReference type="InterPro" id="IPR001828">
    <property type="entry name" value="ANF_lig-bd_rcpt"/>
</dbReference>
<reference evidence="26" key="1">
    <citation type="submission" date="2025-08" db="UniProtKB">
        <authorList>
            <consortium name="Ensembl"/>
        </authorList>
    </citation>
    <scope>IDENTIFICATION</scope>
</reference>
<dbReference type="FunFam" id="1.10.287.70:FF:000067">
    <property type="entry name" value="glutamate receptor 2 isoform X1"/>
    <property type="match status" value="1"/>
</dbReference>
<feature type="transmembrane region" description="Helical" evidence="23">
    <location>
        <begin position="552"/>
        <end position="574"/>
    </location>
</feature>
<keyword evidence="11 22" id="KW-1015">Disulfide bond</keyword>
<keyword evidence="6 23" id="KW-1133">Transmembrane helix</keyword>
<evidence type="ECO:0000256" key="2">
    <source>
        <dbReference type="ARBA" id="ARBA00022475"/>
    </source>
</evidence>
<evidence type="ECO:0000256" key="10">
    <source>
        <dbReference type="ARBA" id="ARBA00023139"/>
    </source>
</evidence>
<evidence type="ECO:0000256" key="21">
    <source>
        <dbReference type="PIRSR" id="PIRSR601508-2"/>
    </source>
</evidence>
<evidence type="ECO:0000256" key="22">
    <source>
        <dbReference type="PIRSR" id="PIRSR601508-3"/>
    </source>
</evidence>
<evidence type="ECO:0000256" key="3">
    <source>
        <dbReference type="ARBA" id="ARBA00022553"/>
    </source>
</evidence>
<keyword evidence="8 23" id="KW-0406">Ion transport</keyword>
<feature type="transmembrane region" description="Helical" evidence="23">
    <location>
        <begin position="469"/>
        <end position="491"/>
    </location>
</feature>
<keyword evidence="12 23" id="KW-0675">Receptor</keyword>
<evidence type="ECO:0000256" key="17">
    <source>
        <dbReference type="ARBA" id="ARBA00023303"/>
    </source>
</evidence>
<dbReference type="GO" id="GO:0022824">
    <property type="term" value="F:transmitter-gated monoatomic ion channel activity"/>
    <property type="evidence" value="ECO:0007669"/>
    <property type="project" value="UniProtKB-ARBA"/>
</dbReference>
<evidence type="ECO:0000256" key="4">
    <source>
        <dbReference type="ARBA" id="ARBA00022692"/>
    </source>
</evidence>
<dbReference type="Proteomes" id="UP000694570">
    <property type="component" value="Unplaced"/>
</dbReference>
<dbReference type="SUPFAM" id="SSF53850">
    <property type="entry name" value="Periplasmic binding protein-like II"/>
    <property type="match status" value="1"/>
</dbReference>
<feature type="binding site" evidence="20">
    <location>
        <position position="426"/>
    </location>
    <ligand>
        <name>L-glutamate</name>
        <dbReference type="ChEBI" id="CHEBI:29985"/>
    </ligand>
</feature>
<dbReference type="GO" id="GO:0007166">
    <property type="term" value="P:cell surface receptor signaling pathway"/>
    <property type="evidence" value="ECO:0007669"/>
    <property type="project" value="UniProtKB-ARBA"/>
</dbReference>
<feature type="disulfide bond" evidence="22">
    <location>
        <begin position="666"/>
        <end position="721"/>
    </location>
</feature>
<keyword evidence="13" id="KW-0325">Glycoprotein</keyword>
<dbReference type="SUPFAM" id="SSF81324">
    <property type="entry name" value="Voltage-gated potassium channels"/>
    <property type="match status" value="1"/>
</dbReference>
<evidence type="ECO:0000259" key="25">
    <source>
        <dbReference type="SMART" id="SM00918"/>
    </source>
</evidence>
<feature type="signal peptide" evidence="23">
    <location>
        <begin position="1"/>
        <end position="21"/>
    </location>
</feature>
<evidence type="ECO:0000256" key="7">
    <source>
        <dbReference type="ARBA" id="ARBA00023018"/>
    </source>
</evidence>
<feature type="binding site" evidence="20">
    <location>
        <position position="603"/>
    </location>
    <ligand>
        <name>L-glutamate</name>
        <dbReference type="ChEBI" id="CHEBI:29985"/>
    </ligand>
</feature>
<feature type="domain" description="Ionotropic glutamate receptor C-terminal" evidence="24">
    <location>
        <begin position="342"/>
        <end position="717"/>
    </location>
</feature>
<feature type="site" description="Crucial to convey clamshell closure to channel opening" evidence="21">
    <location>
        <position position="581"/>
    </location>
</feature>
<dbReference type="Gene3D" id="1.10.287.70">
    <property type="match status" value="2"/>
</dbReference>
<feature type="site" description="Interaction with the cone snail toxin Con-ikot-ikot" evidence="21">
    <location>
        <position position="608"/>
    </location>
</feature>
<dbReference type="FunFam" id="3.40.190.10:FF:000001">
    <property type="entry name" value="Glutamate receptor ionotropic, kainate 2"/>
    <property type="match status" value="1"/>
</dbReference>
<feature type="binding site" evidence="20">
    <location>
        <position position="653"/>
    </location>
    <ligand>
        <name>L-glutamate</name>
        <dbReference type="ChEBI" id="CHEBI:29985"/>
    </ligand>
</feature>
<comment type="function">
    <text evidence="23">Receptor for glutamate that functions as a ligand-gated ion channel in the central nervous system and plays an important role in excitatory synaptic transmission. L-glutamate acts as an excitatory neurotransmitter at many synapses in the central nervous system.</text>
</comment>
<feature type="binding site" evidence="20">
    <location>
        <position position="428"/>
    </location>
    <ligand>
        <name>L-glutamate</name>
        <dbReference type="ChEBI" id="CHEBI:29985"/>
    </ligand>
</feature>
<dbReference type="SUPFAM" id="SSF53822">
    <property type="entry name" value="Periplasmic binding protein-like I"/>
    <property type="match status" value="1"/>
</dbReference>
<keyword evidence="2 23" id="KW-1003">Cell membrane</keyword>
<dbReference type="FunFam" id="1.10.287.70:FF:000099">
    <property type="entry name" value="glutamate receptor 2 isoform X1"/>
    <property type="match status" value="1"/>
</dbReference>
<keyword evidence="9 23" id="KW-0472">Membrane</keyword>
<evidence type="ECO:0000256" key="20">
    <source>
        <dbReference type="PIRSR" id="PIRSR601508-1"/>
    </source>
</evidence>
<dbReference type="PRINTS" id="PR00177">
    <property type="entry name" value="NMDARECEPTOR"/>
</dbReference>
<keyword evidence="5 23" id="KW-0732">Signal</keyword>
<dbReference type="FunFam" id="3.40.190.10:FF:000666">
    <property type="entry name" value="Glutamate receptor, ionotropic, AMPA 2a"/>
    <property type="match status" value="1"/>
</dbReference>
<keyword evidence="14 23" id="KW-0628">Postsynaptic cell membrane</keyword>
<evidence type="ECO:0000256" key="5">
    <source>
        <dbReference type="ARBA" id="ARBA00022729"/>
    </source>
</evidence>
<proteinExistence type="inferred from homology"/>
<accession>A0A8D1BRA4</accession>
<comment type="catalytic activity">
    <reaction evidence="19">
        <text>Ca(2+)(in) = Ca(2+)(out)</text>
        <dbReference type="Rhea" id="RHEA:29671"/>
        <dbReference type="ChEBI" id="CHEBI:29108"/>
    </reaction>
</comment>
<evidence type="ECO:0000256" key="8">
    <source>
        <dbReference type="ARBA" id="ARBA00023065"/>
    </source>
</evidence>
<organism evidence="26 27">
    <name type="scientific">Sus scrofa</name>
    <name type="common">Pig</name>
    <dbReference type="NCBI Taxonomy" id="9823"/>
    <lineage>
        <taxon>Eukaryota</taxon>
        <taxon>Metazoa</taxon>
        <taxon>Chordata</taxon>
        <taxon>Craniata</taxon>
        <taxon>Vertebrata</taxon>
        <taxon>Euteleostomi</taxon>
        <taxon>Mammalia</taxon>
        <taxon>Eutheria</taxon>
        <taxon>Laurasiatheria</taxon>
        <taxon>Artiodactyla</taxon>
        <taxon>Suina</taxon>
        <taxon>Suidae</taxon>
        <taxon>Sus</taxon>
    </lineage>
</organism>
<comment type="subcellular location">
    <subcellularLocation>
        <location evidence="18 23">Postsynaptic cell membrane</location>
        <topology evidence="18 23">Multi-pass membrane protein</topology>
    </subcellularLocation>
</comment>
<dbReference type="PANTHER" id="PTHR18966">
    <property type="entry name" value="IONOTROPIC GLUTAMATE RECEPTOR"/>
    <property type="match status" value="1"/>
</dbReference>
<dbReference type="GO" id="GO:0045211">
    <property type="term" value="C:postsynaptic membrane"/>
    <property type="evidence" value="ECO:0007669"/>
    <property type="project" value="UniProtKB-SubCell"/>
</dbReference>
<evidence type="ECO:0000259" key="24">
    <source>
        <dbReference type="SMART" id="SM00079"/>
    </source>
</evidence>
<keyword evidence="1 23" id="KW-0813">Transport</keyword>
<dbReference type="Ensembl" id="ENSSSCT00030002822.1">
    <property type="protein sequence ID" value="ENSSSCP00030001110.1"/>
    <property type="gene ID" value="ENSSSCG00030002149.1"/>
</dbReference>